<dbReference type="Gene3D" id="3.40.50.450">
    <property type="match status" value="1"/>
</dbReference>
<keyword evidence="1" id="KW-0472">Membrane</keyword>
<feature type="transmembrane region" description="Helical" evidence="1">
    <location>
        <begin position="459"/>
        <end position="477"/>
    </location>
</feature>
<name>A0ABP7W679_9GAMM</name>
<sequence>MGTGKYTRSFVIGFTGHRDASNFDVGEVERIILKINLELSDAHIYVLTGLAEGADKDVARVCMSLRDRSVPIIPVAVLPMGRAEYEKDFTTKAASEEHAEMLRYFDDQKLPVISLDTADIRDDSYGNLADFIVEKSDMLVAAWDGLDPNKSGGTADVIKRFSTEGAVNLKSLDGQVIDFANYLHNSESKPVYVIQTLRDSVEYEDESVLNNGFFSWVPKWNSSLKIGDGVVSQSYPKRLIEKFEFINQVGVDSETFLRNDSIANYPGPPELIESFPGGGGRVSYLLKQYSLYDRLASAIQKPVHRHHRHVSVFTIVIALSFLVYAKIAPHVGFLIAYVVLFGAAYARHKILDPNRLKTRYTLYRAIAEALRVEYFLTVSGVVDDKGKDSLSKSLMTKGKVAGNIVRSVLQPAFLFPAEGKTLMPIGYLNLRAAWIDDQQRYYKGKSRDYHSQLHNAERFITASIYIPIALAAALAVMYAMHSSLMYIEIFAVPLKNYMAFAVGFLPVIGAVLEIYTNAMAKKELASQYGIQFSYLKRLIEFLGDSPPEKQWHDAVKYVGESLSAEHMLWLKTLEEKHIEVAHGG</sequence>
<gene>
    <name evidence="2" type="ORF">GCM10022414_00380</name>
</gene>
<keyword evidence="3" id="KW-1185">Reference proteome</keyword>
<dbReference type="Proteomes" id="UP001500392">
    <property type="component" value="Unassembled WGS sequence"/>
</dbReference>
<feature type="transmembrane region" description="Helical" evidence="1">
    <location>
        <begin position="497"/>
        <end position="515"/>
    </location>
</feature>
<comment type="caution">
    <text evidence="2">The sequence shown here is derived from an EMBL/GenBank/DDBJ whole genome shotgun (WGS) entry which is preliminary data.</text>
</comment>
<organism evidence="2 3">
    <name type="scientific">Zhongshania borealis</name>
    <dbReference type="NCBI Taxonomy" id="889488"/>
    <lineage>
        <taxon>Bacteria</taxon>
        <taxon>Pseudomonadati</taxon>
        <taxon>Pseudomonadota</taxon>
        <taxon>Gammaproteobacteria</taxon>
        <taxon>Cellvibrionales</taxon>
        <taxon>Spongiibacteraceae</taxon>
        <taxon>Zhongshania</taxon>
    </lineage>
</organism>
<proteinExistence type="predicted"/>
<dbReference type="RefSeq" id="WP_344931584.1">
    <property type="nucleotide sequence ID" value="NZ_BAABDM010000001.1"/>
</dbReference>
<evidence type="ECO:0000256" key="1">
    <source>
        <dbReference type="SAM" id="Phobius"/>
    </source>
</evidence>
<keyword evidence="1" id="KW-0812">Transmembrane</keyword>
<protein>
    <submittedName>
        <fullName evidence="2">Uncharacterized protein</fullName>
    </submittedName>
</protein>
<feature type="transmembrane region" description="Helical" evidence="1">
    <location>
        <begin position="331"/>
        <end position="347"/>
    </location>
</feature>
<dbReference type="SUPFAM" id="SSF102405">
    <property type="entry name" value="MCP/YpsA-like"/>
    <property type="match status" value="1"/>
</dbReference>
<evidence type="ECO:0000313" key="2">
    <source>
        <dbReference type="EMBL" id="GAA4081935.1"/>
    </source>
</evidence>
<reference evidence="3" key="1">
    <citation type="journal article" date="2019" name="Int. J. Syst. Evol. Microbiol.">
        <title>The Global Catalogue of Microorganisms (GCM) 10K type strain sequencing project: providing services to taxonomists for standard genome sequencing and annotation.</title>
        <authorList>
            <consortium name="The Broad Institute Genomics Platform"/>
            <consortium name="The Broad Institute Genome Sequencing Center for Infectious Disease"/>
            <person name="Wu L."/>
            <person name="Ma J."/>
        </authorList>
    </citation>
    <scope>NUCLEOTIDE SEQUENCE [LARGE SCALE GENOMIC DNA]</scope>
    <source>
        <strain evidence="3">JCM 17304</strain>
    </source>
</reference>
<accession>A0ABP7W679</accession>
<dbReference type="EMBL" id="BAABDM010000001">
    <property type="protein sequence ID" value="GAA4081935.1"/>
    <property type="molecule type" value="Genomic_DNA"/>
</dbReference>
<keyword evidence="1" id="KW-1133">Transmembrane helix</keyword>
<evidence type="ECO:0000313" key="3">
    <source>
        <dbReference type="Proteomes" id="UP001500392"/>
    </source>
</evidence>